<dbReference type="SUPFAM" id="SSF82649">
    <property type="entry name" value="SufE/NifU"/>
    <property type="match status" value="1"/>
</dbReference>
<dbReference type="GO" id="GO:0005506">
    <property type="term" value="F:iron ion binding"/>
    <property type="evidence" value="ECO:0007669"/>
    <property type="project" value="InterPro"/>
</dbReference>
<evidence type="ECO:0000313" key="3">
    <source>
        <dbReference type="Proteomes" id="UP000323521"/>
    </source>
</evidence>
<dbReference type="PANTHER" id="PTHR10093">
    <property type="entry name" value="IRON-SULFUR CLUSTER ASSEMBLY ENZYME NIFU HOMOLOG"/>
    <property type="match status" value="1"/>
</dbReference>
<gene>
    <name evidence="2" type="ORF">DCMF_24715</name>
</gene>
<dbReference type="OrthoDB" id="9804157at2"/>
<feature type="domain" description="NIF system FeS cluster assembly NifU N-terminal" evidence="1">
    <location>
        <begin position="3"/>
        <end position="121"/>
    </location>
</feature>
<dbReference type="Pfam" id="PF01592">
    <property type="entry name" value="NifU_N"/>
    <property type="match status" value="1"/>
</dbReference>
<organism evidence="2 3">
    <name type="scientific">Formimonas warabiya</name>
    <dbReference type="NCBI Taxonomy" id="1761012"/>
    <lineage>
        <taxon>Bacteria</taxon>
        <taxon>Bacillati</taxon>
        <taxon>Bacillota</taxon>
        <taxon>Clostridia</taxon>
        <taxon>Eubacteriales</taxon>
        <taxon>Peptococcaceae</taxon>
        <taxon>Candidatus Formimonas</taxon>
    </lineage>
</organism>
<dbReference type="KEGG" id="fwa:DCMF_24715"/>
<dbReference type="RefSeq" id="WP_148136898.1">
    <property type="nucleotide sequence ID" value="NZ_CP017634.1"/>
</dbReference>
<dbReference type="EMBL" id="CP017634">
    <property type="protein sequence ID" value="ATW27530.1"/>
    <property type="molecule type" value="Genomic_DNA"/>
</dbReference>
<sequence>MYFTQKVIDLFIKPENAGELADADGIGEAGDPHCGDFLRIYIQVREGVIKDCTFQVFGCCAAIASSSMTTILAKGQALDDAEKITAQDIVHALGGLPEEKVHCSVLGESALKAAIENYRKNDQ</sequence>
<keyword evidence="3" id="KW-1185">Reference proteome</keyword>
<dbReference type="AlphaFoldDB" id="A0A3G1KYP8"/>
<dbReference type="InterPro" id="IPR002871">
    <property type="entry name" value="NIF_FeS_clus_asmbl_NifU_N"/>
</dbReference>
<protein>
    <submittedName>
        <fullName evidence="2">Iron-sulfur cluster assembly scaffold protein</fullName>
    </submittedName>
</protein>
<evidence type="ECO:0000259" key="1">
    <source>
        <dbReference type="Pfam" id="PF01592"/>
    </source>
</evidence>
<reference evidence="2 3" key="1">
    <citation type="submission" date="2016-10" db="EMBL/GenBank/DDBJ databases">
        <title>Complete Genome Sequence of Peptococcaceae strain DCMF.</title>
        <authorList>
            <person name="Edwards R.J."/>
            <person name="Holland S.I."/>
            <person name="Deshpande N.P."/>
            <person name="Wong Y.K."/>
            <person name="Ertan H."/>
            <person name="Manefield M."/>
            <person name="Russell T.L."/>
            <person name="Lee M.J."/>
        </authorList>
    </citation>
    <scope>NUCLEOTIDE SEQUENCE [LARGE SCALE GENOMIC DNA]</scope>
    <source>
        <strain evidence="2 3">DCMF</strain>
    </source>
</reference>
<dbReference type="GO" id="GO:0051536">
    <property type="term" value="F:iron-sulfur cluster binding"/>
    <property type="evidence" value="ECO:0007669"/>
    <property type="project" value="InterPro"/>
</dbReference>
<dbReference type="CDD" id="cd06664">
    <property type="entry name" value="IscU_like"/>
    <property type="match status" value="1"/>
</dbReference>
<dbReference type="GO" id="GO:0016226">
    <property type="term" value="P:iron-sulfur cluster assembly"/>
    <property type="evidence" value="ECO:0007669"/>
    <property type="project" value="InterPro"/>
</dbReference>
<dbReference type="Proteomes" id="UP000323521">
    <property type="component" value="Chromosome"/>
</dbReference>
<evidence type="ECO:0000313" key="2">
    <source>
        <dbReference type="EMBL" id="ATW27530.1"/>
    </source>
</evidence>
<proteinExistence type="predicted"/>
<name>A0A3G1KYP8_FORW1</name>
<dbReference type="Gene3D" id="3.90.1010.10">
    <property type="match status" value="1"/>
</dbReference>
<accession>A0A3G1KYP8</accession>